<organism evidence="2 3">
    <name type="scientific">Chryseobacterium carnipullorum</name>
    <dbReference type="NCBI Taxonomy" id="1124835"/>
    <lineage>
        <taxon>Bacteria</taxon>
        <taxon>Pseudomonadati</taxon>
        <taxon>Bacteroidota</taxon>
        <taxon>Flavobacteriia</taxon>
        <taxon>Flavobacteriales</taxon>
        <taxon>Weeksellaceae</taxon>
        <taxon>Chryseobacterium group</taxon>
        <taxon>Chryseobacterium</taxon>
    </lineage>
</organism>
<protein>
    <submittedName>
        <fullName evidence="2">Uncharacterized protein</fullName>
    </submittedName>
</protein>
<reference evidence="4" key="3">
    <citation type="submission" date="2018-11" db="EMBL/GenBank/DDBJ databases">
        <title>Proposal to divide the Flavobacteriaceae and reorganize its genera based on Amino Acid Identity values calculated from whole genome sequences.</title>
        <authorList>
            <person name="Nicholson A.C."/>
            <person name="Gulvik C.A."/>
            <person name="Whitney A.M."/>
            <person name="Humrighouse B.W."/>
            <person name="Bell M."/>
            <person name="Holmes B."/>
            <person name="Steigerwalt A.G."/>
            <person name="Villarma A."/>
            <person name="Sheth M."/>
            <person name="Batra D."/>
            <person name="Pryor J."/>
            <person name="Bernardet J.-F."/>
            <person name="Hugo C."/>
            <person name="Kampfer P."/>
            <person name="Newman J."/>
            <person name="McQuiston J.R."/>
        </authorList>
    </citation>
    <scope>NUCLEOTIDE SEQUENCE [LARGE SCALE GENOMIC DNA]</scope>
    <source>
        <strain evidence="4">G0188</strain>
    </source>
</reference>
<dbReference type="AlphaFoldDB" id="A0A376DSQ9"/>
<reference evidence="1" key="2">
    <citation type="submission" date="2018-11" db="EMBL/GenBank/DDBJ databases">
        <title>Proposal to divide the Flavobacteriaceae and reorganize its genera based on Amino Acid Identity values calculated from whole genome sequences.</title>
        <authorList>
            <person name="Nicholson A.C."/>
            <person name="Gulvik C.A."/>
            <person name="Whitney A.M."/>
            <person name="Humrighouse B.W."/>
            <person name="Bell M."/>
            <person name="Holmes B."/>
            <person name="Steigerwalt A."/>
            <person name="Villarma A."/>
            <person name="Sheth M."/>
            <person name="Batra D."/>
            <person name="Pryor J."/>
            <person name="Bernardet J.-F."/>
            <person name="Hugo C."/>
            <person name="Kampfer P."/>
            <person name="Newman J."/>
            <person name="Mcquiston J.R."/>
        </authorList>
    </citation>
    <scope>NUCLEOTIDE SEQUENCE [LARGE SCALE GENOMIC DNA]</scope>
    <source>
        <strain evidence="1">G0188</strain>
    </source>
</reference>
<dbReference type="Proteomes" id="UP000273270">
    <property type="component" value="Chromosome"/>
</dbReference>
<gene>
    <name evidence="1" type="ORF">EG346_15940</name>
    <name evidence="2" type="ORF">NCTC13533_01704</name>
</gene>
<accession>A0A3G6NF72</accession>
<dbReference type="EMBL" id="UFVQ01000003">
    <property type="protein sequence ID" value="STC94872.1"/>
    <property type="molecule type" value="Genomic_DNA"/>
</dbReference>
<dbReference type="KEGG" id="ccau:EG346_15940"/>
<evidence type="ECO:0000313" key="2">
    <source>
        <dbReference type="EMBL" id="STC94872.1"/>
    </source>
</evidence>
<proteinExistence type="predicted"/>
<dbReference type="Proteomes" id="UP000255224">
    <property type="component" value="Unassembled WGS sequence"/>
</dbReference>
<evidence type="ECO:0000313" key="3">
    <source>
        <dbReference type="Proteomes" id="UP000255224"/>
    </source>
</evidence>
<evidence type="ECO:0000313" key="4">
    <source>
        <dbReference type="Proteomes" id="UP000273270"/>
    </source>
</evidence>
<evidence type="ECO:0000313" key="1">
    <source>
        <dbReference type="EMBL" id="AZA49577.1"/>
    </source>
</evidence>
<sequence>MIAIEIPEKNKFLYMPENLAECDAKQYADFSKLLWMAQEKQISYDQLCYMAVYPLLNLRKSKKKSPEKYENIIRLSEYIDNFFDKDEEGNFTGIKLEFTKNYLPKYRLFYSYYGPDDGFSDVTFGQYIDGLDEYIYYSKTGDIKSLRMLFSIFYLKKNEVYNYRISKKRAEGIFRYVDIRHLYGFFLFFSSMQSFVLQGEIMVMGNPIDLSIIFTKDEKDTFESTIPGTGFRNIITDMAESQVFGPYKGVEKTNLWVVLIRLYELKKKELDDKEKNKTNDSTRA</sequence>
<dbReference type="EMBL" id="CP033920">
    <property type="protein sequence ID" value="AZA49577.1"/>
    <property type="molecule type" value="Genomic_DNA"/>
</dbReference>
<keyword evidence="4" id="KW-1185">Reference proteome</keyword>
<name>A0A376DSQ9_CHRCU</name>
<reference evidence="2 3" key="1">
    <citation type="submission" date="2018-06" db="EMBL/GenBank/DDBJ databases">
        <authorList>
            <consortium name="Pathogen Informatics"/>
            <person name="Doyle S."/>
        </authorList>
    </citation>
    <scope>NUCLEOTIDE SEQUENCE [LARGE SCALE GENOMIC DNA]</scope>
    <source>
        <strain evidence="2 3">NCTC13533</strain>
    </source>
</reference>
<dbReference type="OrthoDB" id="1355385at2"/>
<accession>A0A376DSQ9</accession>